<evidence type="ECO:0000313" key="2">
    <source>
        <dbReference type="EMBL" id="TDL28731.1"/>
    </source>
</evidence>
<proteinExistence type="predicted"/>
<accession>A0A4Y7QN99</accession>
<dbReference type="OrthoDB" id="3245901at2759"/>
<evidence type="ECO:0000256" key="1">
    <source>
        <dbReference type="SAM" id="MobiDB-lite"/>
    </source>
</evidence>
<reference evidence="2 3" key="1">
    <citation type="submission" date="2018-06" db="EMBL/GenBank/DDBJ databases">
        <title>A transcriptomic atlas of mushroom development highlights an independent origin of complex multicellularity.</title>
        <authorList>
            <consortium name="DOE Joint Genome Institute"/>
            <person name="Krizsan K."/>
            <person name="Almasi E."/>
            <person name="Merenyi Z."/>
            <person name="Sahu N."/>
            <person name="Viragh M."/>
            <person name="Koszo T."/>
            <person name="Mondo S."/>
            <person name="Kiss B."/>
            <person name="Balint B."/>
            <person name="Kues U."/>
            <person name="Barry K."/>
            <person name="Hegedus J.C."/>
            <person name="Henrissat B."/>
            <person name="Johnson J."/>
            <person name="Lipzen A."/>
            <person name="Ohm R."/>
            <person name="Nagy I."/>
            <person name="Pangilinan J."/>
            <person name="Yan J."/>
            <person name="Xiong Y."/>
            <person name="Grigoriev I.V."/>
            <person name="Hibbett D.S."/>
            <person name="Nagy L.G."/>
        </authorList>
    </citation>
    <scope>NUCLEOTIDE SEQUENCE [LARGE SCALE GENOMIC DNA]</scope>
    <source>
        <strain evidence="2 3">SZMC22713</strain>
    </source>
</reference>
<dbReference type="EMBL" id="ML170157">
    <property type="protein sequence ID" value="TDL28731.1"/>
    <property type="molecule type" value="Genomic_DNA"/>
</dbReference>
<feature type="region of interest" description="Disordered" evidence="1">
    <location>
        <begin position="1"/>
        <end position="43"/>
    </location>
</feature>
<sequence length="180" mass="20381">MPGRDFNGDASPSSAKKKSPRSRTPKDSPYARRQAVPTEKKKTGRRIWNHALEKFLFTPHEIATLGAPNRRTIYLASLEAHIDRLHHQLLGMGLYPIPFEALTPYKGLNCKTAKSMVAALQFDIAAVRLNLFELERAVCICYCWNCFALLINTQKSSLQDAIAMRQSQQQIYPLPYPFSS</sequence>
<dbReference type="VEuPathDB" id="FungiDB:BD410DRAFT_711189"/>
<gene>
    <name evidence="2" type="ORF">BD410DRAFT_711189</name>
</gene>
<evidence type="ECO:0000313" key="3">
    <source>
        <dbReference type="Proteomes" id="UP000294933"/>
    </source>
</evidence>
<dbReference type="STRING" id="50990.A0A4Y7QN99"/>
<keyword evidence="3" id="KW-1185">Reference proteome</keyword>
<name>A0A4Y7QN99_9AGAM</name>
<organism evidence="2 3">
    <name type="scientific">Rickenella mellea</name>
    <dbReference type="NCBI Taxonomy" id="50990"/>
    <lineage>
        <taxon>Eukaryota</taxon>
        <taxon>Fungi</taxon>
        <taxon>Dikarya</taxon>
        <taxon>Basidiomycota</taxon>
        <taxon>Agaricomycotina</taxon>
        <taxon>Agaricomycetes</taxon>
        <taxon>Hymenochaetales</taxon>
        <taxon>Rickenellaceae</taxon>
        <taxon>Rickenella</taxon>
    </lineage>
</organism>
<dbReference type="Proteomes" id="UP000294933">
    <property type="component" value="Unassembled WGS sequence"/>
</dbReference>
<protein>
    <submittedName>
        <fullName evidence="2">Uncharacterized protein</fullName>
    </submittedName>
</protein>
<dbReference type="AlphaFoldDB" id="A0A4Y7QN99"/>